<evidence type="ECO:0000313" key="6">
    <source>
        <dbReference type="Proteomes" id="UP001183615"/>
    </source>
</evidence>
<dbReference type="InterPro" id="IPR000182">
    <property type="entry name" value="GNAT_dom"/>
</dbReference>
<dbReference type="GO" id="GO:0016740">
    <property type="term" value="F:transferase activity"/>
    <property type="evidence" value="ECO:0007669"/>
    <property type="project" value="UniProtKB-KW"/>
</dbReference>
<reference evidence="6" key="1">
    <citation type="submission" date="2023-07" db="EMBL/GenBank/DDBJ databases">
        <title>30 novel species of actinomycetes from the DSMZ collection.</title>
        <authorList>
            <person name="Nouioui I."/>
        </authorList>
    </citation>
    <scope>NUCLEOTIDE SEQUENCE [LARGE SCALE GENOMIC DNA]</scope>
    <source>
        <strain evidence="6">DSM 41886</strain>
    </source>
</reference>
<gene>
    <name evidence="5" type="ORF">RM779_04255</name>
</gene>
<evidence type="ECO:0000256" key="2">
    <source>
        <dbReference type="ARBA" id="ARBA00023315"/>
    </source>
</evidence>
<dbReference type="Proteomes" id="UP001183615">
    <property type="component" value="Unassembled WGS sequence"/>
</dbReference>
<dbReference type="PANTHER" id="PTHR43792">
    <property type="entry name" value="GNAT FAMILY, PUTATIVE (AFU_ORTHOLOGUE AFUA_3G00765)-RELATED-RELATED"/>
    <property type="match status" value="1"/>
</dbReference>
<dbReference type="RefSeq" id="WP_311615926.1">
    <property type="nucleotide sequence ID" value="NZ_JAVREV010000002.1"/>
</dbReference>
<comment type="similarity">
    <text evidence="3">Belongs to the acetyltransferase family. RimJ subfamily.</text>
</comment>
<feature type="domain" description="N-acetyltransferase" evidence="4">
    <location>
        <begin position="15"/>
        <end position="188"/>
    </location>
</feature>
<organism evidence="5 6">
    <name type="scientific">Streptomyces johnsoniae</name>
    <dbReference type="NCBI Taxonomy" id="3075532"/>
    <lineage>
        <taxon>Bacteria</taxon>
        <taxon>Bacillati</taxon>
        <taxon>Actinomycetota</taxon>
        <taxon>Actinomycetes</taxon>
        <taxon>Kitasatosporales</taxon>
        <taxon>Streptomycetaceae</taxon>
        <taxon>Streptomyces</taxon>
    </lineage>
</organism>
<dbReference type="InterPro" id="IPR016181">
    <property type="entry name" value="Acyl_CoA_acyltransferase"/>
</dbReference>
<dbReference type="SUPFAM" id="SSF55729">
    <property type="entry name" value="Acyl-CoA N-acyltransferases (Nat)"/>
    <property type="match status" value="1"/>
</dbReference>
<dbReference type="EMBL" id="JAVREV010000002">
    <property type="protein sequence ID" value="MDT0441813.1"/>
    <property type="molecule type" value="Genomic_DNA"/>
</dbReference>
<comment type="caution">
    <text evidence="5">The sequence shown here is derived from an EMBL/GenBank/DDBJ whole genome shotgun (WGS) entry which is preliminary data.</text>
</comment>
<evidence type="ECO:0000259" key="4">
    <source>
        <dbReference type="PROSITE" id="PS51186"/>
    </source>
</evidence>
<dbReference type="Pfam" id="PF13302">
    <property type="entry name" value="Acetyltransf_3"/>
    <property type="match status" value="1"/>
</dbReference>
<evidence type="ECO:0000256" key="3">
    <source>
        <dbReference type="ARBA" id="ARBA00038502"/>
    </source>
</evidence>
<accession>A0ABU2RZ84</accession>
<protein>
    <submittedName>
        <fullName evidence="5">GNAT family protein</fullName>
        <ecNumber evidence="5">2.-.-.-</ecNumber>
    </submittedName>
</protein>
<dbReference type="InterPro" id="IPR051531">
    <property type="entry name" value="N-acetyltransferase"/>
</dbReference>
<keyword evidence="6" id="KW-1185">Reference proteome</keyword>
<evidence type="ECO:0000313" key="5">
    <source>
        <dbReference type="EMBL" id="MDT0441813.1"/>
    </source>
</evidence>
<name>A0ABU2RZ84_9ACTN</name>
<dbReference type="EC" id="2.-.-.-" evidence="5"/>
<sequence length="206" mass="23627">MNAHPWSVELTDGDVALRPIRRRDHRAWREVNQRNRDWLRPWEATIPPPPPGHLPPRRPTFRQMVRHLRAEAQSGRMLPFVVVHQGRLAGQLTVAGITWGSMCSAHIGYWIDQAVAGRGVMPTAVALATDHCFRSLGLHRVEICIRPENAPSRRVVEKLGFREEGVRPRYLHIDGAWRDHLVFALTVEEVPQGLLARWHRDSTPQK</sequence>
<evidence type="ECO:0000256" key="1">
    <source>
        <dbReference type="ARBA" id="ARBA00022679"/>
    </source>
</evidence>
<proteinExistence type="inferred from homology"/>
<keyword evidence="1 5" id="KW-0808">Transferase</keyword>
<keyword evidence="2" id="KW-0012">Acyltransferase</keyword>
<dbReference type="Gene3D" id="3.40.630.30">
    <property type="match status" value="1"/>
</dbReference>
<dbReference type="PROSITE" id="PS51186">
    <property type="entry name" value="GNAT"/>
    <property type="match status" value="1"/>
</dbReference>
<dbReference type="PANTHER" id="PTHR43792:SF8">
    <property type="entry name" value="[RIBOSOMAL PROTEIN US5]-ALANINE N-ACETYLTRANSFERASE"/>
    <property type="match status" value="1"/>
</dbReference>